<evidence type="ECO:0000313" key="4">
    <source>
        <dbReference type="Proteomes" id="UP000298252"/>
    </source>
</evidence>
<dbReference type="Proteomes" id="UP000298252">
    <property type="component" value="Unassembled WGS sequence"/>
</dbReference>
<feature type="transmembrane region" description="Helical" evidence="1">
    <location>
        <begin position="90"/>
        <end position="108"/>
    </location>
</feature>
<dbReference type="InterPro" id="IPR050879">
    <property type="entry name" value="Acyltransferase_3"/>
</dbReference>
<keyword evidence="4" id="KW-1185">Reference proteome</keyword>
<feature type="domain" description="Acyltransferase 3" evidence="2">
    <location>
        <begin position="12"/>
        <end position="380"/>
    </location>
</feature>
<feature type="transmembrane region" description="Helical" evidence="1">
    <location>
        <begin position="50"/>
        <end position="69"/>
    </location>
</feature>
<feature type="transmembrane region" description="Helical" evidence="1">
    <location>
        <begin position="189"/>
        <end position="208"/>
    </location>
</feature>
<dbReference type="InterPro" id="IPR002656">
    <property type="entry name" value="Acyl_transf_3_dom"/>
</dbReference>
<dbReference type="GO" id="GO:0016746">
    <property type="term" value="F:acyltransferase activity"/>
    <property type="evidence" value="ECO:0007669"/>
    <property type="project" value="UniProtKB-KW"/>
</dbReference>
<reference evidence="3 4" key="1">
    <citation type="submission" date="2019-03" db="EMBL/GenBank/DDBJ databases">
        <title>Genomics of glacier-inhabiting Cryobacterium strains.</title>
        <authorList>
            <person name="Liu Q."/>
            <person name="Xin Y.-H."/>
        </authorList>
    </citation>
    <scope>NUCLEOTIDE SEQUENCE [LARGE SCALE GENOMIC DNA]</scope>
    <source>
        <strain evidence="3 4">Hh8</strain>
    </source>
</reference>
<feature type="transmembrane region" description="Helical" evidence="1">
    <location>
        <begin position="153"/>
        <end position="177"/>
    </location>
</feature>
<dbReference type="EMBL" id="SOFD01000021">
    <property type="protein sequence ID" value="TFB78120.1"/>
    <property type="molecule type" value="Genomic_DNA"/>
</dbReference>
<name>A0ABY2I5W1_9MICO</name>
<evidence type="ECO:0000259" key="2">
    <source>
        <dbReference type="Pfam" id="PF01757"/>
    </source>
</evidence>
<gene>
    <name evidence="3" type="ORF">E3O21_06575</name>
</gene>
<dbReference type="PANTHER" id="PTHR23028:SF53">
    <property type="entry name" value="ACYL_TRANSF_3 DOMAIN-CONTAINING PROTEIN"/>
    <property type="match status" value="1"/>
</dbReference>
<accession>A0ABY2I5W1</accession>
<feature type="transmembrane region" description="Helical" evidence="1">
    <location>
        <begin position="325"/>
        <end position="347"/>
    </location>
</feature>
<keyword evidence="1" id="KW-1133">Transmembrane helix</keyword>
<keyword evidence="3" id="KW-0012">Acyltransferase</keyword>
<protein>
    <submittedName>
        <fullName evidence="3">Acyltransferase</fullName>
    </submittedName>
</protein>
<feature type="transmembrane region" description="Helical" evidence="1">
    <location>
        <begin position="359"/>
        <end position="383"/>
    </location>
</feature>
<proteinExistence type="predicted"/>
<organism evidence="3 4">
    <name type="scientific">Cryobacterium flavum</name>
    <dbReference type="NCBI Taxonomy" id="1424659"/>
    <lineage>
        <taxon>Bacteria</taxon>
        <taxon>Bacillati</taxon>
        <taxon>Actinomycetota</taxon>
        <taxon>Actinomycetes</taxon>
        <taxon>Micrococcales</taxon>
        <taxon>Microbacteriaceae</taxon>
        <taxon>Cryobacterium</taxon>
    </lineage>
</organism>
<keyword evidence="1" id="KW-0812">Transmembrane</keyword>
<feature type="transmembrane region" description="Helical" evidence="1">
    <location>
        <begin position="235"/>
        <end position="255"/>
    </location>
</feature>
<comment type="caution">
    <text evidence="3">The sequence shown here is derived from an EMBL/GenBank/DDBJ whole genome shotgun (WGS) entry which is preliminary data.</text>
</comment>
<feature type="transmembrane region" description="Helical" evidence="1">
    <location>
        <begin position="294"/>
        <end position="313"/>
    </location>
</feature>
<sequence length="403" mass="44315">MPRARNTAPKLAGIDGLRGVAALAVLVYHVQRGLNPSSRDNVFFHDLTYLSHGVTLFFVLSGFLLYRPFAGALLGRMPHPYLRRYFVSRFLRIFPAYLVVLWATSIALRTAFLPRNNNGAAQQTGALSWPDLLLASTLAQGATPRSIRSGLEVAWTLGVELSFYILLPAAVWLAAIIGRRCRGRLTTALIPPCLFLALGLTGKLWLQITQMGLTGSERVNLEWGANWGAVAARSILIHADLFAYGMLAALALHLAHAHAPRFFDRPMIRVSLQAIVLAVTAGLVIGLITGPFTSSVVAIAAAALLLLTATASGQSRLYGITNAPILRWCGIVSFSVYLWHLPVIRWLHNRGWVFPDTYWGLLTNIALILSLTLLLAAATYYAIEAPALRMKDRHRDTRWPRHA</sequence>
<keyword evidence="3" id="KW-0808">Transferase</keyword>
<dbReference type="PANTHER" id="PTHR23028">
    <property type="entry name" value="ACETYLTRANSFERASE"/>
    <property type="match status" value="1"/>
</dbReference>
<evidence type="ECO:0000256" key="1">
    <source>
        <dbReference type="SAM" id="Phobius"/>
    </source>
</evidence>
<evidence type="ECO:0000313" key="3">
    <source>
        <dbReference type="EMBL" id="TFB78120.1"/>
    </source>
</evidence>
<keyword evidence="1" id="KW-0472">Membrane</keyword>
<dbReference type="Pfam" id="PF01757">
    <property type="entry name" value="Acyl_transf_3"/>
    <property type="match status" value="1"/>
</dbReference>
<feature type="transmembrane region" description="Helical" evidence="1">
    <location>
        <begin position="267"/>
        <end position="288"/>
    </location>
</feature>